<gene>
    <name evidence="1" type="ORF">EB796_017106</name>
</gene>
<dbReference type="AlphaFoldDB" id="A0A7J7JFY5"/>
<proteinExistence type="predicted"/>
<sequence>MQKRAYCLPLHGQVKVKQVDQGPKLPSAKADSCSYDNITAYLEPCQPTVKVQLHGGDMVELPLGNYQFTRRDNSTNCTYHVAVARSPVSKRLVFRSEYDITCASLNTGSDTSFLDSVLAQRRDELQDICIQALQRLYSHSYHVY</sequence>
<name>A0A7J7JFY5_BUGNE</name>
<reference evidence="1" key="1">
    <citation type="submission" date="2020-06" db="EMBL/GenBank/DDBJ databases">
        <title>Draft genome of Bugula neritina, a colonial animal packing powerful symbionts and potential medicines.</title>
        <authorList>
            <person name="Rayko M."/>
        </authorList>
    </citation>
    <scope>NUCLEOTIDE SEQUENCE [LARGE SCALE GENOMIC DNA]</scope>
    <source>
        <strain evidence="1">Kwan_BN1</strain>
    </source>
</reference>
<keyword evidence="2" id="KW-1185">Reference proteome</keyword>
<accession>A0A7J7JFY5</accession>
<evidence type="ECO:0000313" key="2">
    <source>
        <dbReference type="Proteomes" id="UP000593567"/>
    </source>
</evidence>
<dbReference type="EMBL" id="VXIV02002559">
    <property type="protein sequence ID" value="KAF6024546.1"/>
    <property type="molecule type" value="Genomic_DNA"/>
</dbReference>
<organism evidence="1 2">
    <name type="scientific">Bugula neritina</name>
    <name type="common">Brown bryozoan</name>
    <name type="synonym">Sertularia neritina</name>
    <dbReference type="NCBI Taxonomy" id="10212"/>
    <lineage>
        <taxon>Eukaryota</taxon>
        <taxon>Metazoa</taxon>
        <taxon>Spiralia</taxon>
        <taxon>Lophotrochozoa</taxon>
        <taxon>Bryozoa</taxon>
        <taxon>Gymnolaemata</taxon>
        <taxon>Cheilostomatida</taxon>
        <taxon>Flustrina</taxon>
        <taxon>Buguloidea</taxon>
        <taxon>Bugulidae</taxon>
        <taxon>Bugula</taxon>
    </lineage>
</organism>
<comment type="caution">
    <text evidence="1">The sequence shown here is derived from an EMBL/GenBank/DDBJ whole genome shotgun (WGS) entry which is preliminary data.</text>
</comment>
<dbReference type="Proteomes" id="UP000593567">
    <property type="component" value="Unassembled WGS sequence"/>
</dbReference>
<protein>
    <submittedName>
        <fullName evidence="1">Uncharacterized protein</fullName>
    </submittedName>
</protein>
<evidence type="ECO:0000313" key="1">
    <source>
        <dbReference type="EMBL" id="KAF6024546.1"/>
    </source>
</evidence>